<evidence type="ECO:0000313" key="2">
    <source>
        <dbReference type="Proteomes" id="UP000231658"/>
    </source>
</evidence>
<organism evidence="1 2">
    <name type="scientific">Candidatus Terasakiella magnetica</name>
    <dbReference type="NCBI Taxonomy" id="1867952"/>
    <lineage>
        <taxon>Bacteria</taxon>
        <taxon>Pseudomonadati</taxon>
        <taxon>Pseudomonadota</taxon>
        <taxon>Alphaproteobacteria</taxon>
        <taxon>Rhodospirillales</taxon>
        <taxon>Terasakiellaceae</taxon>
        <taxon>Terasakiella</taxon>
    </lineage>
</organism>
<dbReference type="Proteomes" id="UP000231658">
    <property type="component" value="Unassembled WGS sequence"/>
</dbReference>
<dbReference type="STRING" id="1867952.MTBPR1_80014"/>
<protein>
    <submittedName>
        <fullName evidence="1">Uncharacterized protein</fullName>
    </submittedName>
</protein>
<gene>
    <name evidence="1" type="ORF">MTBPR1_80014</name>
</gene>
<reference evidence="1 2" key="1">
    <citation type="submission" date="2016-07" db="EMBL/GenBank/DDBJ databases">
        <authorList>
            <person name="Lefevre C.T."/>
        </authorList>
    </citation>
    <scope>NUCLEOTIDE SEQUENCE [LARGE SCALE GENOMIC DNA]</scope>
    <source>
        <strain evidence="1">PR1</strain>
    </source>
</reference>
<keyword evidence="2" id="KW-1185">Reference proteome</keyword>
<accession>A0A1C3RKW0</accession>
<sequence length="94" mass="10635">MSRVLAFCSPYISISHEIPVGETTLQVVAEGATAPETLRHMYYRKMRLWREIRQRPDPPKVKSENCSVKLALLNRALSQVSRTEGASFNQASMV</sequence>
<evidence type="ECO:0000313" key="1">
    <source>
        <dbReference type="EMBL" id="SCA57960.1"/>
    </source>
</evidence>
<name>A0A1C3RKW0_9PROT</name>
<dbReference type="AlphaFoldDB" id="A0A1C3RKW0"/>
<proteinExistence type="predicted"/>
<dbReference type="EMBL" id="FLYE01000047">
    <property type="protein sequence ID" value="SCA57960.1"/>
    <property type="molecule type" value="Genomic_DNA"/>
</dbReference>